<evidence type="ECO:0000313" key="4">
    <source>
        <dbReference type="EMBL" id="GAA4803507.1"/>
    </source>
</evidence>
<evidence type="ECO:0000313" key="5">
    <source>
        <dbReference type="Proteomes" id="UP001500839"/>
    </source>
</evidence>
<evidence type="ECO:0000259" key="3">
    <source>
        <dbReference type="Pfam" id="PF05532"/>
    </source>
</evidence>
<comment type="caution">
    <text evidence="4">The sequence shown here is derived from an EMBL/GenBank/DDBJ whole genome shotgun (WGS) entry which is preliminary data.</text>
</comment>
<accession>A0ABP9C3D1</accession>
<reference evidence="5" key="1">
    <citation type="journal article" date="2019" name="Int. J. Syst. Evol. Microbiol.">
        <title>The Global Catalogue of Microorganisms (GCM) 10K type strain sequencing project: providing services to taxonomists for standard genome sequencing and annotation.</title>
        <authorList>
            <consortium name="The Broad Institute Genomics Platform"/>
            <consortium name="The Broad Institute Genome Sequencing Center for Infectious Disease"/>
            <person name="Wu L."/>
            <person name="Ma J."/>
        </authorList>
    </citation>
    <scope>NUCLEOTIDE SEQUENCE [LARGE SCALE GENOMIC DNA]</scope>
    <source>
        <strain evidence="5">JCM 18542</strain>
    </source>
</reference>
<feature type="domain" description="CsbD-like" evidence="3">
    <location>
        <begin position="5"/>
        <end position="56"/>
    </location>
</feature>
<dbReference type="SUPFAM" id="SSF69047">
    <property type="entry name" value="Hypothetical protein YjbJ"/>
    <property type="match status" value="1"/>
</dbReference>
<feature type="compositionally biased region" description="Basic and acidic residues" evidence="2">
    <location>
        <begin position="46"/>
        <end position="68"/>
    </location>
</feature>
<feature type="region of interest" description="Disordered" evidence="2">
    <location>
        <begin position="1"/>
        <end position="68"/>
    </location>
</feature>
<dbReference type="EMBL" id="BAABKQ010000001">
    <property type="protein sequence ID" value="GAA4803507.1"/>
    <property type="molecule type" value="Genomic_DNA"/>
</dbReference>
<protein>
    <recommendedName>
        <fullName evidence="3">CsbD-like domain-containing protein</fullName>
    </recommendedName>
</protein>
<dbReference type="Pfam" id="PF05532">
    <property type="entry name" value="CsbD"/>
    <property type="match status" value="1"/>
</dbReference>
<gene>
    <name evidence="4" type="ORF">GCM10023353_02200</name>
</gene>
<evidence type="ECO:0000256" key="2">
    <source>
        <dbReference type="SAM" id="MobiDB-lite"/>
    </source>
</evidence>
<name>A0ABP9C3D1_9ACTN</name>
<comment type="similarity">
    <text evidence="1">Belongs to the UPF0337 (CsbD) family.</text>
</comment>
<sequence>MGVQDKFENKAEELKGRAKEAAGAAAGDEDLRNEGQADQASSSVKRGVEKTKDKANEVADKLTGGKDE</sequence>
<feature type="compositionally biased region" description="Basic and acidic residues" evidence="2">
    <location>
        <begin position="1"/>
        <end position="20"/>
    </location>
</feature>
<organism evidence="4 5">
    <name type="scientific">Tomitella cavernea</name>
    <dbReference type="NCBI Taxonomy" id="1387982"/>
    <lineage>
        <taxon>Bacteria</taxon>
        <taxon>Bacillati</taxon>
        <taxon>Actinomycetota</taxon>
        <taxon>Actinomycetes</taxon>
        <taxon>Mycobacteriales</taxon>
        <taxon>Tomitella</taxon>
    </lineage>
</organism>
<dbReference type="InterPro" id="IPR036629">
    <property type="entry name" value="YjbJ_sf"/>
</dbReference>
<dbReference type="RefSeq" id="WP_200173172.1">
    <property type="nucleotide sequence ID" value="NZ_BAABKQ010000001.1"/>
</dbReference>
<dbReference type="Proteomes" id="UP001500839">
    <property type="component" value="Unassembled WGS sequence"/>
</dbReference>
<dbReference type="InterPro" id="IPR008462">
    <property type="entry name" value="CsbD"/>
</dbReference>
<evidence type="ECO:0000256" key="1">
    <source>
        <dbReference type="ARBA" id="ARBA00009129"/>
    </source>
</evidence>
<proteinExistence type="inferred from homology"/>
<dbReference type="Gene3D" id="1.10.1470.10">
    <property type="entry name" value="YjbJ"/>
    <property type="match status" value="1"/>
</dbReference>
<keyword evidence="5" id="KW-1185">Reference proteome</keyword>